<dbReference type="SUPFAM" id="SSF75217">
    <property type="entry name" value="alpha/beta knot"/>
    <property type="match status" value="1"/>
</dbReference>
<dbReference type="PANTHER" id="PTHR46429:SF1">
    <property type="entry name" value="23S RRNA (GUANOSINE-2'-O-)-METHYLTRANSFERASE RLMB"/>
    <property type="match status" value="1"/>
</dbReference>
<reference evidence="6 7" key="1">
    <citation type="submission" date="2019-11" db="EMBL/GenBank/DDBJ databases">
        <authorList>
            <person name="He Y."/>
        </authorList>
    </citation>
    <scope>NUCLEOTIDE SEQUENCE [LARGE SCALE GENOMIC DNA]</scope>
    <source>
        <strain evidence="6 7">SCSIO 58843</strain>
    </source>
</reference>
<dbReference type="SUPFAM" id="SSF55315">
    <property type="entry name" value="L30e-like"/>
    <property type="match status" value="1"/>
</dbReference>
<feature type="compositionally biased region" description="Low complexity" evidence="4">
    <location>
        <begin position="35"/>
        <end position="70"/>
    </location>
</feature>
<dbReference type="AlphaFoldDB" id="A0A5Q2RKW4"/>
<keyword evidence="2 6" id="KW-0489">Methyltransferase</keyword>
<evidence type="ECO:0000259" key="5">
    <source>
        <dbReference type="SMART" id="SM00967"/>
    </source>
</evidence>
<dbReference type="InterPro" id="IPR001537">
    <property type="entry name" value="SpoU_MeTrfase"/>
</dbReference>
<dbReference type="InterPro" id="IPR029026">
    <property type="entry name" value="tRNA_m1G_MTases_N"/>
</dbReference>
<dbReference type="GO" id="GO:0003723">
    <property type="term" value="F:RNA binding"/>
    <property type="evidence" value="ECO:0007669"/>
    <property type="project" value="InterPro"/>
</dbReference>
<dbReference type="RefSeq" id="WP_153760577.1">
    <property type="nucleotide sequence ID" value="NZ_CP045851.1"/>
</dbReference>
<dbReference type="PANTHER" id="PTHR46429">
    <property type="entry name" value="23S RRNA (GUANOSINE-2'-O-)-METHYLTRANSFERASE RLMB"/>
    <property type="match status" value="1"/>
</dbReference>
<evidence type="ECO:0000256" key="3">
    <source>
        <dbReference type="ARBA" id="ARBA00022679"/>
    </source>
</evidence>
<protein>
    <submittedName>
        <fullName evidence="6">23S rRNA (Guanosine(2251)-2'-O)-methyltransferase RlmB</fullName>
    </submittedName>
</protein>
<comment type="similarity">
    <text evidence="1">Belongs to the class IV-like SAM-binding methyltransferase superfamily. RNA methyltransferase TrmH family.</text>
</comment>
<evidence type="ECO:0000313" key="7">
    <source>
        <dbReference type="Proteomes" id="UP000334019"/>
    </source>
</evidence>
<feature type="region of interest" description="Disordered" evidence="4">
    <location>
        <begin position="1"/>
        <end position="92"/>
    </location>
</feature>
<dbReference type="InterPro" id="IPR029064">
    <property type="entry name" value="Ribosomal_eL30-like_sf"/>
</dbReference>
<dbReference type="InterPro" id="IPR004441">
    <property type="entry name" value="rRNA_MeTrfase_TrmH"/>
</dbReference>
<dbReference type="GO" id="GO:0008173">
    <property type="term" value="F:RNA methyltransferase activity"/>
    <property type="evidence" value="ECO:0007669"/>
    <property type="project" value="InterPro"/>
</dbReference>
<dbReference type="SMART" id="SM00967">
    <property type="entry name" value="SpoU_sub_bind"/>
    <property type="match status" value="1"/>
</dbReference>
<evidence type="ECO:0000313" key="6">
    <source>
        <dbReference type="EMBL" id="QGG96473.1"/>
    </source>
</evidence>
<dbReference type="CDD" id="cd18103">
    <property type="entry name" value="SpoU-like_RlmB"/>
    <property type="match status" value="1"/>
</dbReference>
<dbReference type="GO" id="GO:0006396">
    <property type="term" value="P:RNA processing"/>
    <property type="evidence" value="ECO:0007669"/>
    <property type="project" value="InterPro"/>
</dbReference>
<dbReference type="Pfam" id="PF00588">
    <property type="entry name" value="SpoU_methylase"/>
    <property type="match status" value="1"/>
</dbReference>
<organism evidence="6 7">
    <name type="scientific">Actinomarinicola tropica</name>
    <dbReference type="NCBI Taxonomy" id="2789776"/>
    <lineage>
        <taxon>Bacteria</taxon>
        <taxon>Bacillati</taxon>
        <taxon>Actinomycetota</taxon>
        <taxon>Acidimicrobiia</taxon>
        <taxon>Acidimicrobiales</taxon>
        <taxon>Iamiaceae</taxon>
        <taxon>Actinomarinicola</taxon>
    </lineage>
</organism>
<name>A0A5Q2RKW4_9ACTN</name>
<evidence type="ECO:0000256" key="4">
    <source>
        <dbReference type="SAM" id="MobiDB-lite"/>
    </source>
</evidence>
<dbReference type="GO" id="GO:0032259">
    <property type="term" value="P:methylation"/>
    <property type="evidence" value="ECO:0007669"/>
    <property type="project" value="UniProtKB-KW"/>
</dbReference>
<dbReference type="Proteomes" id="UP000334019">
    <property type="component" value="Chromosome"/>
</dbReference>
<evidence type="ECO:0000256" key="2">
    <source>
        <dbReference type="ARBA" id="ARBA00022603"/>
    </source>
</evidence>
<sequence>MAGSGQGRGRGGGRGRSGGRSTRADTPFTRAKKSGAPVGRAGAKAKAKSASSAAGRQRAAAKGAAPAARRPSGDSGAPRRTGPKGLGGDRVEGRQAVRELLLAGRRRVKEVVLSAGMEPADILDDIIDLADELKVPLREVSRTKFDASARTEAPQGVYAEAAPLPEHDLEDLLRPRDGGQPFLIALDGVTDPGNLGALLRTAECAGVSGVVLPRHRAVHVTPTVTKSAAGAVEFLPMTLVGGLPTAITRMQDAGVWVVGLDETGDDRLDGLDLSQPVCLVLGAEGRGLSRLVRQRCDAVAGIPLRGRLNSLNVAAAGAVACFEVARQRT</sequence>
<dbReference type="KEGG" id="atq:GH723_15945"/>
<dbReference type="InterPro" id="IPR029028">
    <property type="entry name" value="Alpha/beta_knot_MTases"/>
</dbReference>
<feature type="compositionally biased region" description="Gly residues" evidence="4">
    <location>
        <begin position="1"/>
        <end position="18"/>
    </location>
</feature>
<dbReference type="InterPro" id="IPR013123">
    <property type="entry name" value="SpoU_subst-bd"/>
</dbReference>
<dbReference type="Gene3D" id="3.40.1280.10">
    <property type="match status" value="1"/>
</dbReference>
<dbReference type="Gene3D" id="3.30.1330.30">
    <property type="match status" value="1"/>
</dbReference>
<evidence type="ECO:0000256" key="1">
    <source>
        <dbReference type="ARBA" id="ARBA00007228"/>
    </source>
</evidence>
<keyword evidence="3 6" id="KW-0808">Transferase</keyword>
<dbReference type="EMBL" id="CP045851">
    <property type="protein sequence ID" value="QGG96473.1"/>
    <property type="molecule type" value="Genomic_DNA"/>
</dbReference>
<keyword evidence="7" id="KW-1185">Reference proteome</keyword>
<feature type="domain" description="RNA 2-O ribose methyltransferase substrate binding" evidence="5">
    <location>
        <begin position="90"/>
        <end position="167"/>
    </location>
</feature>
<dbReference type="Pfam" id="PF08032">
    <property type="entry name" value="SpoU_sub_bind"/>
    <property type="match status" value="1"/>
</dbReference>
<gene>
    <name evidence="6" type="primary">rlmB</name>
    <name evidence="6" type="ORF">GH723_15945</name>
</gene>
<accession>A0A5Q2RKW4</accession>
<proteinExistence type="inferred from homology"/>
<dbReference type="NCBIfam" id="TIGR00186">
    <property type="entry name" value="rRNA_methyl_3"/>
    <property type="match status" value="1"/>
</dbReference>
<dbReference type="GO" id="GO:0005829">
    <property type="term" value="C:cytosol"/>
    <property type="evidence" value="ECO:0007669"/>
    <property type="project" value="TreeGrafter"/>
</dbReference>